<proteinExistence type="inferred from homology"/>
<comment type="subcellular location">
    <subcellularLocation>
        <location evidence="1">Cell inner membrane</location>
        <topology evidence="1">Single-pass membrane protein</topology>
    </subcellularLocation>
</comment>
<dbReference type="InterPro" id="IPR043605">
    <property type="entry name" value="DUF883_C"/>
</dbReference>
<evidence type="ECO:0000313" key="12">
    <source>
        <dbReference type="EMBL" id="MDG9698319.1"/>
    </source>
</evidence>
<protein>
    <submittedName>
        <fullName evidence="12">DUF883 family protein</fullName>
    </submittedName>
</protein>
<dbReference type="Pfam" id="PF05957">
    <property type="entry name" value="DUF883"/>
    <property type="match status" value="1"/>
</dbReference>
<dbReference type="InterPro" id="IPR043604">
    <property type="entry name" value="DUF883_N"/>
</dbReference>
<keyword evidence="7 9" id="KW-0472">Membrane</keyword>
<feature type="domain" description="DUF883" evidence="10">
    <location>
        <begin position="26"/>
        <end position="75"/>
    </location>
</feature>
<dbReference type="PANTHER" id="PTHR35893">
    <property type="entry name" value="INNER MEMBRANE PROTEIN-RELATED"/>
    <property type="match status" value="1"/>
</dbReference>
<dbReference type="Pfam" id="PF19029">
    <property type="entry name" value="DUF883_C"/>
    <property type="match status" value="1"/>
</dbReference>
<organism evidence="12 13">
    <name type="scientific">Ottowia cancrivicina</name>
    <dbReference type="NCBI Taxonomy" id="3040346"/>
    <lineage>
        <taxon>Bacteria</taxon>
        <taxon>Pseudomonadati</taxon>
        <taxon>Pseudomonadota</taxon>
        <taxon>Betaproteobacteria</taxon>
        <taxon>Burkholderiales</taxon>
        <taxon>Comamonadaceae</taxon>
        <taxon>Ottowia</taxon>
    </lineage>
</organism>
<evidence type="ECO:0000259" key="11">
    <source>
        <dbReference type="Pfam" id="PF19029"/>
    </source>
</evidence>
<gene>
    <name evidence="12" type="ORF">QB898_01050</name>
</gene>
<name>A0AAW6RHN1_9BURK</name>
<dbReference type="RefSeq" id="WP_082203286.1">
    <property type="nucleotide sequence ID" value="NZ_JARVII010000001.1"/>
</dbReference>
<evidence type="ECO:0000256" key="8">
    <source>
        <dbReference type="SAM" id="Coils"/>
    </source>
</evidence>
<evidence type="ECO:0000256" key="1">
    <source>
        <dbReference type="ARBA" id="ARBA00004377"/>
    </source>
</evidence>
<comment type="similarity">
    <text evidence="2">Belongs to the ElaB/YgaM/YqjD family.</text>
</comment>
<keyword evidence="6 9" id="KW-1133">Transmembrane helix</keyword>
<feature type="transmembrane region" description="Helical" evidence="9">
    <location>
        <begin position="99"/>
        <end position="117"/>
    </location>
</feature>
<comment type="caution">
    <text evidence="12">The sequence shown here is derived from an EMBL/GenBank/DDBJ whole genome shotgun (WGS) entry which is preliminary data.</text>
</comment>
<dbReference type="Proteomes" id="UP001237156">
    <property type="component" value="Unassembled WGS sequence"/>
</dbReference>
<keyword evidence="3" id="KW-1003">Cell membrane</keyword>
<accession>A0AAW6RHN1</accession>
<keyword evidence="8" id="KW-0175">Coiled coil</keyword>
<keyword evidence="4" id="KW-0997">Cell inner membrane</keyword>
<dbReference type="AlphaFoldDB" id="A0AAW6RHN1"/>
<evidence type="ECO:0000256" key="5">
    <source>
        <dbReference type="ARBA" id="ARBA00022692"/>
    </source>
</evidence>
<feature type="domain" description="DUF883" evidence="11">
    <location>
        <begin position="90"/>
        <end position="119"/>
    </location>
</feature>
<keyword evidence="13" id="KW-1185">Reference proteome</keyword>
<dbReference type="InterPro" id="IPR010279">
    <property type="entry name" value="YqjD/ElaB"/>
</dbReference>
<evidence type="ECO:0000256" key="2">
    <source>
        <dbReference type="ARBA" id="ARBA00010423"/>
    </source>
</evidence>
<sequence>MPESKAAKKVAAASEQLTEAAIETKEQLAANLRRLIADAEDLLSATAGQTDSRLAELRTRARENLQIAREKLADADAAIRAKTREMAYATDDYVHDNPWSSIGVAAALGLLIGVLIGRR</sequence>
<evidence type="ECO:0000256" key="6">
    <source>
        <dbReference type="ARBA" id="ARBA00022989"/>
    </source>
</evidence>
<evidence type="ECO:0000256" key="7">
    <source>
        <dbReference type="ARBA" id="ARBA00023136"/>
    </source>
</evidence>
<dbReference type="GO" id="GO:0043022">
    <property type="term" value="F:ribosome binding"/>
    <property type="evidence" value="ECO:0007669"/>
    <property type="project" value="InterPro"/>
</dbReference>
<evidence type="ECO:0000313" key="13">
    <source>
        <dbReference type="Proteomes" id="UP001237156"/>
    </source>
</evidence>
<evidence type="ECO:0000256" key="3">
    <source>
        <dbReference type="ARBA" id="ARBA00022475"/>
    </source>
</evidence>
<evidence type="ECO:0000256" key="4">
    <source>
        <dbReference type="ARBA" id="ARBA00022519"/>
    </source>
</evidence>
<dbReference type="EMBL" id="JARVII010000001">
    <property type="protein sequence ID" value="MDG9698319.1"/>
    <property type="molecule type" value="Genomic_DNA"/>
</dbReference>
<feature type="coiled-coil region" evidence="8">
    <location>
        <begin position="22"/>
        <end position="85"/>
    </location>
</feature>
<evidence type="ECO:0000256" key="9">
    <source>
        <dbReference type="SAM" id="Phobius"/>
    </source>
</evidence>
<dbReference type="PANTHER" id="PTHR35893:SF3">
    <property type="entry name" value="INNER MEMBRANE PROTEIN"/>
    <property type="match status" value="1"/>
</dbReference>
<dbReference type="GO" id="GO:0005886">
    <property type="term" value="C:plasma membrane"/>
    <property type="evidence" value="ECO:0007669"/>
    <property type="project" value="UniProtKB-SubCell"/>
</dbReference>
<keyword evidence="5 9" id="KW-0812">Transmembrane</keyword>
<evidence type="ECO:0000259" key="10">
    <source>
        <dbReference type="Pfam" id="PF05957"/>
    </source>
</evidence>
<reference evidence="12 13" key="1">
    <citation type="submission" date="2023-04" db="EMBL/GenBank/DDBJ databases">
        <title>Ottowia paracancer sp. nov., isolated from human stomach.</title>
        <authorList>
            <person name="Song Y."/>
        </authorList>
    </citation>
    <scope>NUCLEOTIDE SEQUENCE [LARGE SCALE GENOMIC DNA]</scope>
    <source>
        <strain evidence="12 13">10c7w1</strain>
    </source>
</reference>